<dbReference type="AlphaFoldDB" id="A0A2P6QMX5"/>
<protein>
    <submittedName>
        <fullName evidence="1">Uncharacterized protein</fullName>
    </submittedName>
</protein>
<organism evidence="1 2">
    <name type="scientific">Rosa chinensis</name>
    <name type="common">China rose</name>
    <dbReference type="NCBI Taxonomy" id="74649"/>
    <lineage>
        <taxon>Eukaryota</taxon>
        <taxon>Viridiplantae</taxon>
        <taxon>Streptophyta</taxon>
        <taxon>Embryophyta</taxon>
        <taxon>Tracheophyta</taxon>
        <taxon>Spermatophyta</taxon>
        <taxon>Magnoliopsida</taxon>
        <taxon>eudicotyledons</taxon>
        <taxon>Gunneridae</taxon>
        <taxon>Pentapetalae</taxon>
        <taxon>rosids</taxon>
        <taxon>fabids</taxon>
        <taxon>Rosales</taxon>
        <taxon>Rosaceae</taxon>
        <taxon>Rosoideae</taxon>
        <taxon>Rosoideae incertae sedis</taxon>
        <taxon>Rosa</taxon>
    </lineage>
</organism>
<gene>
    <name evidence="1" type="ORF">RchiOBHm_Chr5g0080871</name>
</gene>
<dbReference type="STRING" id="74649.A0A2P6QMX5"/>
<dbReference type="Proteomes" id="UP000238479">
    <property type="component" value="Chromosome 5"/>
</dbReference>
<evidence type="ECO:0000313" key="1">
    <source>
        <dbReference type="EMBL" id="PRQ35515.1"/>
    </source>
</evidence>
<dbReference type="EMBL" id="PDCK01000043">
    <property type="protein sequence ID" value="PRQ35515.1"/>
    <property type="molecule type" value="Genomic_DNA"/>
</dbReference>
<evidence type="ECO:0000313" key="2">
    <source>
        <dbReference type="Proteomes" id="UP000238479"/>
    </source>
</evidence>
<accession>A0A2P6QMX5</accession>
<reference evidence="1 2" key="1">
    <citation type="journal article" date="2018" name="Nat. Genet.">
        <title>The Rosa genome provides new insights in the design of modern roses.</title>
        <authorList>
            <person name="Bendahmane M."/>
        </authorList>
    </citation>
    <scope>NUCLEOTIDE SEQUENCE [LARGE SCALE GENOMIC DNA]</scope>
    <source>
        <strain evidence="2">cv. Old Blush</strain>
    </source>
</reference>
<sequence>MKVTKSELIAPEMLLKSVQNSSKHVVVAASDNKRSENSNDTGSVDLLISELNSIALSPNFENASKEGDSAVNQSKGSLESYVDQEKKILEYVSVKDRSVSTKVSDGFSSTVESQVQAAFLTSKPVPVSIAIPTSSRSNDVISFLIQGTQPLPCTSSERLLLNCRQASQPMELWQLPLIPPG</sequence>
<comment type="caution">
    <text evidence="1">The sequence shown here is derived from an EMBL/GenBank/DDBJ whole genome shotgun (WGS) entry which is preliminary data.</text>
</comment>
<keyword evidence="2" id="KW-1185">Reference proteome</keyword>
<dbReference type="Gramene" id="PRQ35515">
    <property type="protein sequence ID" value="PRQ35515"/>
    <property type="gene ID" value="RchiOBHm_Chr5g0080871"/>
</dbReference>
<name>A0A2P6QMX5_ROSCH</name>
<proteinExistence type="predicted"/>